<dbReference type="InterPro" id="IPR009839">
    <property type="entry name" value="SseB_N"/>
</dbReference>
<sequence>MELETLTPDDWRPANDVEERLSAAATAGDLPEMLRILAGAPLLVPGLRDGTAEEQRQRLFTRDREGVPYVLVFTSPEGLYRAVATDGWRVTNMTELVGGVPAGYGLAFNPATPIVVLVEPETVPTLVPTAASTADFVPANEGERLLRDALIAPDADLALGVLVTARVLAPTRAVDIDGVLTVPVFTSTERYDEFVAGWDIDLPTRSLDLVAVLQHWPGPEYRLGVNLGSPIELSLRGERVPELLRYAVSLAHRLRQQPPPDRAVPRQSPSVSTAAGATRTPDEPEPEPGPSENGNIADVLRGFH</sequence>
<dbReference type="RefSeq" id="WP_308715058.1">
    <property type="nucleotide sequence ID" value="NZ_JAVHUY010000025.1"/>
</dbReference>
<feature type="domain" description="SseB protein N-terminal" evidence="2">
    <location>
        <begin position="18"/>
        <end position="123"/>
    </location>
</feature>
<organism evidence="3 4">
    <name type="scientific">Phytohabitans maris</name>
    <dbReference type="NCBI Taxonomy" id="3071409"/>
    <lineage>
        <taxon>Bacteria</taxon>
        <taxon>Bacillati</taxon>
        <taxon>Actinomycetota</taxon>
        <taxon>Actinomycetes</taxon>
        <taxon>Micromonosporales</taxon>
        <taxon>Micromonosporaceae</taxon>
    </lineage>
</organism>
<dbReference type="Pfam" id="PF07179">
    <property type="entry name" value="SseB"/>
    <property type="match status" value="1"/>
</dbReference>
<reference evidence="3 4" key="1">
    <citation type="submission" date="2023-08" db="EMBL/GenBank/DDBJ databases">
        <title>Phytohabitans sansha sp. nov., isolated from marine sediment.</title>
        <authorList>
            <person name="Zhao Y."/>
            <person name="Yi K."/>
        </authorList>
    </citation>
    <scope>NUCLEOTIDE SEQUENCE [LARGE SCALE GENOMIC DNA]</scope>
    <source>
        <strain evidence="3 4">ZYX-F-186</strain>
    </source>
</reference>
<protein>
    <submittedName>
        <fullName evidence="3">SseB family protein</fullName>
    </submittedName>
</protein>
<evidence type="ECO:0000313" key="4">
    <source>
        <dbReference type="Proteomes" id="UP001230908"/>
    </source>
</evidence>
<feature type="region of interest" description="Disordered" evidence="1">
    <location>
        <begin position="255"/>
        <end position="304"/>
    </location>
</feature>
<dbReference type="Proteomes" id="UP001230908">
    <property type="component" value="Unassembled WGS sequence"/>
</dbReference>
<proteinExistence type="predicted"/>
<gene>
    <name evidence="3" type="ORF">RB614_25000</name>
</gene>
<comment type="caution">
    <text evidence="3">The sequence shown here is derived from an EMBL/GenBank/DDBJ whole genome shotgun (WGS) entry which is preliminary data.</text>
</comment>
<keyword evidence="4" id="KW-1185">Reference proteome</keyword>
<dbReference type="EMBL" id="JAVHUY010000025">
    <property type="protein sequence ID" value="MDQ7907784.1"/>
    <property type="molecule type" value="Genomic_DNA"/>
</dbReference>
<evidence type="ECO:0000313" key="3">
    <source>
        <dbReference type="EMBL" id="MDQ7907784.1"/>
    </source>
</evidence>
<evidence type="ECO:0000259" key="2">
    <source>
        <dbReference type="Pfam" id="PF07179"/>
    </source>
</evidence>
<name>A0ABU0ZL62_9ACTN</name>
<evidence type="ECO:0000256" key="1">
    <source>
        <dbReference type="SAM" id="MobiDB-lite"/>
    </source>
</evidence>
<accession>A0ABU0ZL62</accession>